<organism evidence="2 3">
    <name type="scientific">Aspergillus brasiliensis</name>
    <dbReference type="NCBI Taxonomy" id="319629"/>
    <lineage>
        <taxon>Eukaryota</taxon>
        <taxon>Fungi</taxon>
        <taxon>Dikarya</taxon>
        <taxon>Ascomycota</taxon>
        <taxon>Pezizomycotina</taxon>
        <taxon>Eurotiomycetes</taxon>
        <taxon>Eurotiomycetidae</taxon>
        <taxon>Eurotiales</taxon>
        <taxon>Aspergillaceae</taxon>
        <taxon>Aspergillus</taxon>
        <taxon>Aspergillus subgen. Circumdati</taxon>
    </lineage>
</organism>
<dbReference type="Proteomes" id="UP001143548">
    <property type="component" value="Unassembled WGS sequence"/>
</dbReference>
<dbReference type="Gene3D" id="3.40.50.300">
    <property type="entry name" value="P-loop containing nucleotide triphosphate hydrolases"/>
    <property type="match status" value="1"/>
</dbReference>
<protein>
    <recommendedName>
        <fullName evidence="1">ATPase AAA-type core domain-containing protein</fullName>
    </recommendedName>
</protein>
<name>A0A9W6DMV3_9EURO</name>
<dbReference type="GO" id="GO:0005524">
    <property type="term" value="F:ATP binding"/>
    <property type="evidence" value="ECO:0007669"/>
    <property type="project" value="InterPro"/>
</dbReference>
<sequence length="595" mass="67127">MMYPKGKVIQLKPDVHRMKRETDSEPVLVSVELDLISHGGSAANTTFKEPLVLNSLPCSPKKAARDTLIDGFESVLPYMPSARFGNLVTADRREIDGFRRIANTVDDWYRNDTESKPLSIAVFGQPGSGKSFGVKEVIKSILAANGKGITDLEFNLSQFRKEDDLRQAFEVIRDKALSHEVPIVFFDEFDSTFEGRELGWLKHFISPITDGKYKDGEAKRPLGRGIYIFIGGTKTKYEDFFGNVPASGDGPGDFTGQSPSFQTPEDGLKEFLGGIDLNRAGAAEPTLTYMELDMSMMSRYNQLKKKFYEIRDKALVGDIPVVFFRNFDGEFGAEKLGWLKYFLAPMQDGEFFDHGSRHPIGRAIFVFEQGTPHFNGFPQTQLRYADHPGAKLPDFVSRLRGYVRNGGGYDSLKNVLTWYLKDDKANKPLSIGLFQSCREPPDPLLKVKKAFNDALKGYVDILGPSDLGGEDHEYFAIRRAMLLRSMLERIFKFDKGKEIDMDPHVLNALLFTPSVLHGARSLESILAMSNISPGHRIETIHLCEEDQRILHVNDPKFQDYLGSGEVPSDPRDTPENKRHYAWIERKSGRVYKHKA</sequence>
<dbReference type="InterPro" id="IPR003959">
    <property type="entry name" value="ATPase_AAA_core"/>
</dbReference>
<reference evidence="2" key="1">
    <citation type="submission" date="2022-07" db="EMBL/GenBank/DDBJ databases">
        <title>Taxonomy of Aspergillus series Nigri: significant species reduction supported by multi-species coalescent approaches.</title>
        <authorList>
            <person name="Bian C."/>
            <person name="Kusuya Y."/>
            <person name="Sklenar F."/>
            <person name="D'hooge E."/>
            <person name="Yaguchi T."/>
            <person name="Takahashi H."/>
            <person name="Hubka V."/>
        </authorList>
    </citation>
    <scope>NUCLEOTIDE SEQUENCE</scope>
    <source>
        <strain evidence="2">CBS 733.88</strain>
    </source>
</reference>
<feature type="domain" description="ATPase AAA-type core" evidence="1">
    <location>
        <begin position="122"/>
        <end position="196"/>
    </location>
</feature>
<evidence type="ECO:0000313" key="3">
    <source>
        <dbReference type="Proteomes" id="UP001143548"/>
    </source>
</evidence>
<comment type="caution">
    <text evidence="2">The sequence shown here is derived from an EMBL/GenBank/DDBJ whole genome shotgun (WGS) entry which is preliminary data.</text>
</comment>
<dbReference type="GO" id="GO:0016887">
    <property type="term" value="F:ATP hydrolysis activity"/>
    <property type="evidence" value="ECO:0007669"/>
    <property type="project" value="InterPro"/>
</dbReference>
<dbReference type="SUPFAM" id="SSF52540">
    <property type="entry name" value="P-loop containing nucleoside triphosphate hydrolases"/>
    <property type="match status" value="1"/>
</dbReference>
<evidence type="ECO:0000313" key="2">
    <source>
        <dbReference type="EMBL" id="GKZ23104.1"/>
    </source>
</evidence>
<accession>A0A9W6DMV3</accession>
<dbReference type="Pfam" id="PF00004">
    <property type="entry name" value="AAA"/>
    <property type="match status" value="1"/>
</dbReference>
<evidence type="ECO:0000259" key="1">
    <source>
        <dbReference type="Pfam" id="PF00004"/>
    </source>
</evidence>
<dbReference type="AlphaFoldDB" id="A0A9W6DMV3"/>
<proteinExistence type="predicted"/>
<gene>
    <name evidence="2" type="ORF">AbraCBS73388_009449</name>
</gene>
<dbReference type="InterPro" id="IPR027417">
    <property type="entry name" value="P-loop_NTPase"/>
</dbReference>
<dbReference type="EMBL" id="BROQ01000062">
    <property type="protein sequence ID" value="GKZ23104.1"/>
    <property type="molecule type" value="Genomic_DNA"/>
</dbReference>